<name>A0A498NDU5_LABRO</name>
<accession>A0A498NDU5</accession>
<feature type="compositionally biased region" description="Low complexity" evidence="1">
    <location>
        <begin position="200"/>
        <end position="214"/>
    </location>
</feature>
<evidence type="ECO:0000256" key="1">
    <source>
        <dbReference type="SAM" id="MobiDB-lite"/>
    </source>
</evidence>
<protein>
    <submittedName>
        <fullName evidence="2">Translation initiation factor IF-2-like protein</fullName>
    </submittedName>
</protein>
<dbReference type="Proteomes" id="UP000290572">
    <property type="component" value="Unassembled WGS sequence"/>
</dbReference>
<dbReference type="AlphaFoldDB" id="A0A498NDU5"/>
<feature type="region of interest" description="Disordered" evidence="1">
    <location>
        <begin position="1"/>
        <end position="47"/>
    </location>
</feature>
<evidence type="ECO:0000313" key="3">
    <source>
        <dbReference type="Proteomes" id="UP000290572"/>
    </source>
</evidence>
<organism evidence="2 3">
    <name type="scientific">Labeo rohita</name>
    <name type="common">Indian major carp</name>
    <name type="synonym">Cyprinus rohita</name>
    <dbReference type="NCBI Taxonomy" id="84645"/>
    <lineage>
        <taxon>Eukaryota</taxon>
        <taxon>Metazoa</taxon>
        <taxon>Chordata</taxon>
        <taxon>Craniata</taxon>
        <taxon>Vertebrata</taxon>
        <taxon>Euteleostomi</taxon>
        <taxon>Actinopterygii</taxon>
        <taxon>Neopterygii</taxon>
        <taxon>Teleostei</taxon>
        <taxon>Ostariophysi</taxon>
        <taxon>Cypriniformes</taxon>
        <taxon>Cyprinidae</taxon>
        <taxon>Labeoninae</taxon>
        <taxon>Labeonini</taxon>
        <taxon>Labeo</taxon>
    </lineage>
</organism>
<keyword evidence="2" id="KW-0396">Initiation factor</keyword>
<proteinExistence type="predicted"/>
<comment type="caution">
    <text evidence="2">The sequence shown here is derived from an EMBL/GenBank/DDBJ whole genome shotgun (WGS) entry which is preliminary data.</text>
</comment>
<keyword evidence="2" id="KW-0648">Protein biosynthesis</keyword>
<reference evidence="2 3" key="1">
    <citation type="submission" date="2018-03" db="EMBL/GenBank/DDBJ databases">
        <title>Draft genome sequence of Rohu Carp (Labeo rohita).</title>
        <authorList>
            <person name="Das P."/>
            <person name="Kushwaha B."/>
            <person name="Joshi C.G."/>
            <person name="Kumar D."/>
            <person name="Nagpure N.S."/>
            <person name="Sahoo L."/>
            <person name="Das S.P."/>
            <person name="Bit A."/>
            <person name="Patnaik S."/>
            <person name="Meher P.K."/>
            <person name="Jayasankar P."/>
            <person name="Koringa P.G."/>
            <person name="Patel N.V."/>
            <person name="Hinsu A.T."/>
            <person name="Kumar R."/>
            <person name="Pandey M."/>
            <person name="Agarwal S."/>
            <person name="Srivastava S."/>
            <person name="Singh M."/>
            <person name="Iquebal M.A."/>
            <person name="Jaiswal S."/>
            <person name="Angadi U.B."/>
            <person name="Kumar N."/>
            <person name="Raza M."/>
            <person name="Shah T.M."/>
            <person name="Rai A."/>
            <person name="Jena J.K."/>
        </authorList>
    </citation>
    <scope>NUCLEOTIDE SEQUENCE [LARGE SCALE GENOMIC DNA]</scope>
    <source>
        <strain evidence="2">DASCIFA01</strain>
        <tissue evidence="2">Testis</tissue>
    </source>
</reference>
<dbReference type="GO" id="GO:0003743">
    <property type="term" value="F:translation initiation factor activity"/>
    <property type="evidence" value="ECO:0007669"/>
    <property type="project" value="UniProtKB-KW"/>
</dbReference>
<feature type="compositionally biased region" description="Polar residues" evidence="1">
    <location>
        <begin position="1"/>
        <end position="12"/>
    </location>
</feature>
<feature type="region of interest" description="Disordered" evidence="1">
    <location>
        <begin position="186"/>
        <end position="233"/>
    </location>
</feature>
<keyword evidence="3" id="KW-1185">Reference proteome</keyword>
<gene>
    <name evidence="2" type="ORF">ROHU_017641</name>
</gene>
<dbReference type="EMBL" id="QBIY01011567">
    <property type="protein sequence ID" value="RXN30594.1"/>
    <property type="molecule type" value="Genomic_DNA"/>
</dbReference>
<evidence type="ECO:0000313" key="2">
    <source>
        <dbReference type="EMBL" id="RXN30594.1"/>
    </source>
</evidence>
<sequence>MNQQDSLGSASQAPRDRASRNKGTTGVPAVGQHSGAEGPDLEGTASRTYLAPRTGRGHIRSHSILEPGPAARWQQKREMRVARPPAAICPTATPSPQGTASKPRLHHEVDAPLSQPHVHQDTWLTLASNRSVIPTIPPIEKWTVLSLRQALINSEVHFSQRLNKAELYNLYVTLQSANLTPKSIAAPKSANRASTACKARSSPRSIPLSSHSTSGPTQASGRKSRPSASLGHA</sequence>
<feature type="region of interest" description="Disordered" evidence="1">
    <location>
        <begin position="54"/>
        <end position="73"/>
    </location>
</feature>